<name>A0ABR6FYH7_9BURK</name>
<dbReference type="EC" id="1.17.99.6" evidence="9"/>
<feature type="binding site" evidence="9">
    <location>
        <position position="302"/>
    </location>
    <ligand>
        <name>[4Fe-4S] cluster</name>
        <dbReference type="ChEBI" id="CHEBI:49883"/>
        <label>1</label>
    </ligand>
</feature>
<dbReference type="Proteomes" id="UP000533533">
    <property type="component" value="Unassembled WGS sequence"/>
</dbReference>
<feature type="region of interest" description="Disordered" evidence="10">
    <location>
        <begin position="141"/>
        <end position="165"/>
    </location>
</feature>
<evidence type="ECO:0000313" key="13">
    <source>
        <dbReference type="Proteomes" id="UP000533533"/>
    </source>
</evidence>
<feature type="binding site" evidence="9">
    <location>
        <position position="349"/>
    </location>
    <ligand>
        <name>[4Fe-4S] cluster</name>
        <dbReference type="ChEBI" id="CHEBI:49883"/>
        <label>2</label>
    </ligand>
</feature>
<keyword evidence="5 9" id="KW-0671">Queuosine biosynthesis</keyword>
<feature type="domain" description="4Fe-4S ferredoxin-type" evidence="11">
    <location>
        <begin position="287"/>
        <end position="316"/>
    </location>
</feature>
<evidence type="ECO:0000256" key="10">
    <source>
        <dbReference type="SAM" id="MobiDB-lite"/>
    </source>
</evidence>
<feature type="binding site" evidence="9">
    <location>
        <position position="356"/>
    </location>
    <ligand>
        <name>[4Fe-4S] cluster</name>
        <dbReference type="ChEBI" id="CHEBI:49883"/>
        <label>1</label>
    </ligand>
</feature>
<dbReference type="Pfam" id="PF08331">
    <property type="entry name" value="QueG_DUF1730"/>
    <property type="match status" value="1"/>
</dbReference>
<comment type="similarity">
    <text evidence="9">Belongs to the QueG family.</text>
</comment>
<comment type="cofactor">
    <cofactor evidence="9">
        <name>[4Fe-4S] cluster</name>
        <dbReference type="ChEBI" id="CHEBI:49883"/>
    </cofactor>
    <text evidence="9">Binds 2 [4Fe-4S] clusters per monomer.</text>
</comment>
<dbReference type="InterPro" id="IPR017900">
    <property type="entry name" value="4Fe4S_Fe_S_CS"/>
</dbReference>
<evidence type="ECO:0000259" key="11">
    <source>
        <dbReference type="PROSITE" id="PS51379"/>
    </source>
</evidence>
<organism evidence="12 13">
    <name type="scientific">Paraburkholderia silvatlantica</name>
    <dbReference type="NCBI Taxonomy" id="321895"/>
    <lineage>
        <taxon>Bacteria</taxon>
        <taxon>Pseudomonadati</taxon>
        <taxon>Pseudomonadota</taxon>
        <taxon>Betaproteobacteria</taxon>
        <taxon>Burkholderiales</taxon>
        <taxon>Burkholderiaceae</taxon>
        <taxon>Paraburkholderia</taxon>
    </lineage>
</organism>
<feature type="binding site" evidence="9">
    <location>
        <position position="253"/>
    </location>
    <ligand>
        <name>cob(II)alamin</name>
        <dbReference type="ChEBI" id="CHEBI:16304"/>
    </ligand>
</feature>
<evidence type="ECO:0000256" key="9">
    <source>
        <dbReference type="HAMAP-Rule" id="MF_00916"/>
    </source>
</evidence>
<evidence type="ECO:0000256" key="1">
    <source>
        <dbReference type="ARBA" id="ARBA00022485"/>
    </source>
</evidence>
<feature type="active site" description="Proton donor" evidence="9">
    <location>
        <position position="229"/>
    </location>
</feature>
<keyword evidence="6 9" id="KW-0560">Oxidoreductase</keyword>
<comment type="subunit">
    <text evidence="9">Monomer.</text>
</comment>
<feature type="region of interest" description="Disordered" evidence="10">
    <location>
        <begin position="1"/>
        <end position="44"/>
    </location>
</feature>
<evidence type="ECO:0000256" key="2">
    <source>
        <dbReference type="ARBA" id="ARBA00022490"/>
    </source>
</evidence>
<keyword evidence="1 9" id="KW-0004">4Fe-4S</keyword>
<comment type="pathway">
    <text evidence="9">tRNA modification; tRNA-queuosine biosynthesis.</text>
</comment>
<feature type="binding site" evidence="9">
    <location>
        <position position="299"/>
    </location>
    <ligand>
        <name>[4Fe-4S] cluster</name>
        <dbReference type="ChEBI" id="CHEBI:49883"/>
        <label>1</label>
    </ligand>
</feature>
<keyword evidence="9" id="KW-0170">Cobalt</keyword>
<dbReference type="InterPro" id="IPR004453">
    <property type="entry name" value="QueG"/>
</dbReference>
<reference evidence="12 13" key="1">
    <citation type="submission" date="2020-08" db="EMBL/GenBank/DDBJ databases">
        <title>Genomic Encyclopedia of Type Strains, Phase IV (KMG-V): Genome sequencing to study the core and pangenomes of soil and plant-associated prokaryotes.</title>
        <authorList>
            <person name="Whitman W."/>
        </authorList>
    </citation>
    <scope>NUCLEOTIDE SEQUENCE [LARGE SCALE GENOMIC DNA]</scope>
    <source>
        <strain evidence="12 13">SRMrh-85</strain>
    </source>
</reference>
<sequence>MNPTHSPPNSAQHARASSEALDPTSAQARVQAQAPRDSSAPAAGQAMPLDEAALAALAARIRTWGRELGFGAIGISDTDLSHAEAGLAAWLEAGCHGEMDYMAKHGMKRARPAELVAGTRRVITARMAYLPIDTLAPNAVGKTRESVSQGGPDRSGSAGTEAGTNGARERIHADWRLREHARLADPHAAVVSIYARGRDYHKVLRARLQQLAERIEAEIGQFGFRVFTDSAPVLEVELAQKAGVGWRGKHTLLLQRDAGSLFFLGEIYVDVPLPTDADAHERGAAGAAPETPGAHCGSCTRCIDACPTGAITGPYRVDARRCISYLTIELKGSIPLELRELIGNHVYGCDDCQLVCPWNKFAKAAPVADFDVRHGLDRASLVDLFGWSAAQFDERMQGSAIRRIGYESWSRNIAVAMGNALRAPREGADNGRAAARAAIVKALREREHDASAVVREHVLWALEAA</sequence>
<proteinExistence type="inferred from homology"/>
<gene>
    <name evidence="9" type="primary">queG</name>
    <name evidence="12" type="ORF">FHX59_006970</name>
</gene>
<comment type="subcellular location">
    <subcellularLocation>
        <location evidence="9">Cytoplasm</location>
    </subcellularLocation>
</comment>
<dbReference type="Gene3D" id="3.30.70.20">
    <property type="match status" value="1"/>
</dbReference>
<keyword evidence="7 9" id="KW-0408">Iron</keyword>
<keyword evidence="8 9" id="KW-0411">Iron-sulfur</keyword>
<feature type="compositionally biased region" description="Polar residues" evidence="10">
    <location>
        <begin position="1"/>
        <end position="12"/>
    </location>
</feature>
<dbReference type="HAMAP" id="MF_00916">
    <property type="entry name" value="QueG"/>
    <property type="match status" value="1"/>
</dbReference>
<dbReference type="PANTHER" id="PTHR30002:SF4">
    <property type="entry name" value="EPOXYQUEUOSINE REDUCTASE"/>
    <property type="match status" value="1"/>
</dbReference>
<dbReference type="PANTHER" id="PTHR30002">
    <property type="entry name" value="EPOXYQUEUOSINE REDUCTASE"/>
    <property type="match status" value="1"/>
</dbReference>
<keyword evidence="2 9" id="KW-0963">Cytoplasm</keyword>
<dbReference type="InterPro" id="IPR013542">
    <property type="entry name" value="QueG_DUF1730"/>
</dbReference>
<dbReference type="EMBL" id="JACHVZ010000028">
    <property type="protein sequence ID" value="MBB2932485.1"/>
    <property type="molecule type" value="Genomic_DNA"/>
</dbReference>
<keyword evidence="13" id="KW-1185">Reference proteome</keyword>
<dbReference type="GO" id="GO:0052693">
    <property type="term" value="F:epoxyqueuosine reductase activity"/>
    <property type="evidence" value="ECO:0007669"/>
    <property type="project" value="UniProtKB-EC"/>
</dbReference>
<comment type="caution">
    <text evidence="9">Lacks conserved residue(s) required for the propagation of feature annotation.</text>
</comment>
<dbReference type="SUPFAM" id="SSF54862">
    <property type="entry name" value="4Fe-4S ferredoxins"/>
    <property type="match status" value="1"/>
</dbReference>
<evidence type="ECO:0000256" key="4">
    <source>
        <dbReference type="ARBA" id="ARBA00022723"/>
    </source>
</evidence>
<evidence type="ECO:0000256" key="5">
    <source>
        <dbReference type="ARBA" id="ARBA00022785"/>
    </source>
</evidence>
<feature type="binding site" evidence="9">
    <location>
        <position position="352"/>
    </location>
    <ligand>
        <name>[4Fe-4S] cluster</name>
        <dbReference type="ChEBI" id="CHEBI:49883"/>
        <label>2</label>
    </ligand>
</feature>
<feature type="binding site" evidence="9">
    <location>
        <position position="229"/>
    </location>
    <ligand>
        <name>cob(II)alamin</name>
        <dbReference type="ChEBI" id="CHEBI:16304"/>
    </ligand>
</feature>
<comment type="catalytic activity">
    <reaction evidence="9">
        <text>epoxyqueuosine(34) in tRNA + AH2 = queuosine(34) in tRNA + A + H2O</text>
        <dbReference type="Rhea" id="RHEA:32159"/>
        <dbReference type="Rhea" id="RHEA-COMP:18571"/>
        <dbReference type="Rhea" id="RHEA-COMP:18582"/>
        <dbReference type="ChEBI" id="CHEBI:13193"/>
        <dbReference type="ChEBI" id="CHEBI:15377"/>
        <dbReference type="ChEBI" id="CHEBI:17499"/>
        <dbReference type="ChEBI" id="CHEBI:194431"/>
        <dbReference type="ChEBI" id="CHEBI:194443"/>
        <dbReference type="EC" id="1.17.99.6"/>
    </reaction>
</comment>
<dbReference type="PROSITE" id="PS00198">
    <property type="entry name" value="4FE4S_FER_1"/>
    <property type="match status" value="1"/>
</dbReference>
<comment type="caution">
    <text evidence="12">The sequence shown here is derived from an EMBL/GenBank/DDBJ whole genome shotgun (WGS) entry which is preliminary data.</text>
</comment>
<feature type="binding site" evidence="9">
    <location>
        <position position="324"/>
    </location>
    <ligand>
        <name>cob(II)alamin</name>
        <dbReference type="ChEBI" id="CHEBI:16304"/>
    </ligand>
</feature>
<dbReference type="PROSITE" id="PS51379">
    <property type="entry name" value="4FE4S_FER_2"/>
    <property type="match status" value="1"/>
</dbReference>
<accession>A0ABR6FYH7</accession>
<feature type="binding site" evidence="9">
    <location>
        <begin position="349"/>
        <end position="350"/>
    </location>
    <ligand>
        <name>cob(II)alamin</name>
        <dbReference type="ChEBI" id="CHEBI:16304"/>
    </ligand>
</feature>
<dbReference type="InterPro" id="IPR017896">
    <property type="entry name" value="4Fe4S_Fe-S-bd"/>
</dbReference>
<dbReference type="Pfam" id="PF13484">
    <property type="entry name" value="Fer4_16"/>
    <property type="match status" value="1"/>
</dbReference>
<feature type="binding site" evidence="9">
    <location>
        <position position="264"/>
    </location>
    <ligand>
        <name>cob(II)alamin</name>
        <dbReference type="ChEBI" id="CHEBI:16304"/>
    </ligand>
</feature>
<feature type="binding site" evidence="9">
    <location>
        <position position="109"/>
    </location>
    <ligand>
        <name>cob(II)alamin</name>
        <dbReference type="ChEBI" id="CHEBI:16304"/>
    </ligand>
</feature>
<keyword evidence="3 9" id="KW-0819">tRNA processing</keyword>
<evidence type="ECO:0000256" key="3">
    <source>
        <dbReference type="ARBA" id="ARBA00022694"/>
    </source>
</evidence>
<protein>
    <recommendedName>
        <fullName evidence="9">Epoxyqueuosine reductase</fullName>
        <ecNumber evidence="9">1.17.99.6</ecNumber>
    </recommendedName>
    <alternativeName>
        <fullName evidence="9">Queuosine biosynthesis protein QueG</fullName>
    </alternativeName>
</protein>
<feature type="binding site" evidence="9">
    <location>
        <position position="306"/>
    </location>
    <ligand>
        <name>[4Fe-4S] cluster</name>
        <dbReference type="ChEBI" id="CHEBI:49883"/>
        <label>2</label>
    </ligand>
</feature>
<comment type="cofactor">
    <cofactor evidence="9">
        <name>cob(II)alamin</name>
        <dbReference type="ChEBI" id="CHEBI:16304"/>
    </cofactor>
</comment>
<feature type="binding site" evidence="9">
    <location>
        <position position="296"/>
    </location>
    <ligand>
        <name>[4Fe-4S] cluster</name>
        <dbReference type="ChEBI" id="CHEBI:49883"/>
        <label>1</label>
    </ligand>
</feature>
<evidence type="ECO:0000256" key="8">
    <source>
        <dbReference type="ARBA" id="ARBA00023014"/>
    </source>
</evidence>
<keyword evidence="4 9" id="KW-0479">Metal-binding</keyword>
<feature type="binding site" evidence="9">
    <location>
        <position position="331"/>
    </location>
    <ligand>
        <name>tRNA</name>
        <dbReference type="ChEBI" id="CHEBI:17843"/>
    </ligand>
</feature>
<evidence type="ECO:0000313" key="12">
    <source>
        <dbReference type="EMBL" id="MBB2932485.1"/>
    </source>
</evidence>
<dbReference type="NCBIfam" id="TIGR00276">
    <property type="entry name" value="tRNA epoxyqueuosine(34) reductase QueG"/>
    <property type="match status" value="1"/>
</dbReference>
<keyword evidence="9" id="KW-0846">Cobalamin</keyword>
<evidence type="ECO:0000256" key="7">
    <source>
        <dbReference type="ARBA" id="ARBA00023004"/>
    </source>
</evidence>
<comment type="function">
    <text evidence="9">Catalyzes the conversion of epoxyqueuosine (oQ) to queuosine (Q), which is a hypermodified base found in the wobble positions of tRNA(Asp), tRNA(Asn), tRNA(His) and tRNA(Tyr).</text>
</comment>
<feature type="binding site" evidence="9">
    <location>
        <position position="322"/>
    </location>
    <ligand>
        <name>[4Fe-4S] cluster</name>
        <dbReference type="ChEBI" id="CHEBI:49883"/>
        <label>2</label>
    </ligand>
</feature>
<evidence type="ECO:0000256" key="6">
    <source>
        <dbReference type="ARBA" id="ARBA00023002"/>
    </source>
</evidence>